<dbReference type="Gene3D" id="1.10.40.90">
    <property type="match status" value="1"/>
</dbReference>
<dbReference type="GO" id="GO:0006351">
    <property type="term" value="P:DNA-templated transcription"/>
    <property type="evidence" value="ECO:0007669"/>
    <property type="project" value="InterPro"/>
</dbReference>
<evidence type="ECO:0000256" key="6">
    <source>
        <dbReference type="ARBA" id="ARBA00048552"/>
    </source>
</evidence>
<comment type="function">
    <text evidence="7">DNA-dependent RNA polymerase catalyzes the transcription of DNA into RNA using the four ribonucleoside triphosphates as substrates.</text>
</comment>
<dbReference type="InterPro" id="IPR000722">
    <property type="entry name" value="RNA_pol_asu"/>
</dbReference>
<dbReference type="HAMAP" id="MF_01322">
    <property type="entry name" value="RNApol_bact_RpoC"/>
    <property type="match status" value="1"/>
</dbReference>
<dbReference type="GO" id="GO:0000428">
    <property type="term" value="C:DNA-directed RNA polymerase complex"/>
    <property type="evidence" value="ECO:0007669"/>
    <property type="project" value="UniProtKB-KW"/>
</dbReference>
<dbReference type="Pfam" id="PF04997">
    <property type="entry name" value="RNA_pol_Rpb1_1"/>
    <property type="match status" value="2"/>
</dbReference>
<dbReference type="EC" id="2.7.7.6" evidence="7"/>
<dbReference type="Pfam" id="PF04998">
    <property type="entry name" value="RNA_pol_Rpb1_5"/>
    <property type="match status" value="1"/>
</dbReference>
<dbReference type="Gene3D" id="1.10.274.100">
    <property type="entry name" value="RNA polymerase Rpb1, domain 3"/>
    <property type="match status" value="1"/>
</dbReference>
<dbReference type="Gene3D" id="1.10.1790.20">
    <property type="match status" value="1"/>
</dbReference>
<dbReference type="Pfam" id="PF04983">
    <property type="entry name" value="RNA_pol_Rpb1_3"/>
    <property type="match status" value="1"/>
</dbReference>
<evidence type="ECO:0000256" key="3">
    <source>
        <dbReference type="ARBA" id="ARBA00022695"/>
    </source>
</evidence>
<sequence length="1494" mass="168063">MAKINFQIKKKKSNGINFTGFNAIRVSVASPGQIKAWSYGEVKKPETINYRTFKPERDGLFCDRIFGPTKDWECHCGKYKYIKHKGTICDRCGVEVTESKVRRERFGHINLAVPIVHLWFLKKPPSRIGILLNMKISDLEKVIYYAKYIVTENLKDRAGISFFVRKGMLLRAEDFDLFKYGINSSIVKEEFKNIFDGIVCEEIKLDSNSVKALKQLKVLVKNQADSVGISAEEAAKKILKNVEKGNIYYKVYFKPHSVYYYNGLDPSSHHEIKKILSRKFEKGVTVSIIASDKKIRIEFFDIEKDKIYNELRKDSSALQKYEGYLRIEISKYEIPFVENFSGPESFILLEKSDIKNIQDGFGDNLKVNIGAEAVRNLLEEINLDEEAKNIYAEIKKTKSDAERARLIRKLRVVEGFLNSQTRPEWMILTVLPVIPPDLRPLVALDGGRFATSDLNDLYRRIINRNNRLRHIEQLKAPAVMVNNEKRLLQEAVDALIDNNSRIRPVMGTGNRVLKSLSDTLKGKQGRFRQNLLGKRVDYSGRSVIVVGPNLKLNQCGLPKEMALELFKPFIVRELIKQENVTLKSAKRMLERGDVKVWNILEQVTQNHPVLLNRAPTLHRLGIQAFEPVLVEGKSIQLHPLTCSAFNADFDGDQMAVHLPISLEAQLEAKVLMMATGNILSPASGKPITVPSQDMVLGSCYLTKEKYGVAGEGKIFSSGSEVISAYQAKKVDLQARIKVAGITSIRNERLNDDEQSDITKWKNYKSEDGIEIINYTTVGRIIFNEQLPKNDDGSYALGYQNKSITKKELVTLIDRCYKEQGQFKTIVLLDEIKSIGYKYATLAGISISIDEMKVPLEKEKMVREAKAKISEIEKQAKRGLITESERYNRIIDIWTRVTDEIADIMFDEMRKEETEIYKPGQKRFNSIFIMADSGSRGSRQQVSQLAGMRGLMAKPQKKLTGGVGEIIETPIISNFREGLTVLEYFISTHGGRKGLADTALKTAEAGYLTRRLVDVAHDVVVREEDCGTVNGVFIGTLRSGDEIIEKIDERVVGRTALDNVVDIVHDELIIKRGELITPKKAEKLVEAGIDKIGIRSVLTCEAGHGICAKCYGVNPATGEQIEVGEAVGILAAQSIGEPGTQLTLRTFHIGGAASRVVQRSEIYAENNGTANYYNLKTIQNKVGETIVLSRSAELAYTEYPVHRRQVYQIPYGAVIKIYDGQTVEIKVDPVTKMKKDVLIAKWDPHSKPIISEFDGTVNFVNIKDGVTLHREKSKITGQVERVIIEHLSDRISPRIVVKKDDGSVAEYPLPVDTTLVVHDEDKVNSGDILAKIPQEVSKTKDITGGLPRVAELFEGRKPRSAAVVSEIDGIVHLDGPTAKGNVKIDVENPETKMKKSYLVRAGRHLVVYEGDRVKEGEALSDGAIDPHDILKVKGPKEVQEYLVNEIQQVYRLQGVSINDKHIEIIVKQMLSNVRITDSGDSRYLNGEIVSRYKYE</sequence>
<comment type="similarity">
    <text evidence="7">Belongs to the RNA polymerase beta' chain family.</text>
</comment>
<dbReference type="InterPro" id="IPR044893">
    <property type="entry name" value="RNA_pol_Rpb1_clamp_domain"/>
</dbReference>
<evidence type="ECO:0000259" key="8">
    <source>
        <dbReference type="SMART" id="SM00663"/>
    </source>
</evidence>
<comment type="caution">
    <text evidence="9">The sequence shown here is derived from an EMBL/GenBank/DDBJ whole genome shotgun (WGS) entry which is preliminary data.</text>
</comment>
<evidence type="ECO:0000256" key="4">
    <source>
        <dbReference type="ARBA" id="ARBA00022723"/>
    </source>
</evidence>
<evidence type="ECO:0000313" key="9">
    <source>
        <dbReference type="EMBL" id="OEG70933.1"/>
    </source>
</evidence>
<proteinExistence type="inferred from homology"/>
<evidence type="ECO:0000313" key="10">
    <source>
        <dbReference type="Proteomes" id="UP000095237"/>
    </source>
</evidence>
<evidence type="ECO:0000256" key="5">
    <source>
        <dbReference type="ARBA" id="ARBA00023163"/>
    </source>
</evidence>
<dbReference type="InterPro" id="IPR012754">
    <property type="entry name" value="DNA-dir_RpoC_beta_prime_bact"/>
</dbReference>
<feature type="domain" description="RNA polymerase N-terminal" evidence="8">
    <location>
        <begin position="424"/>
        <end position="702"/>
    </location>
</feature>
<dbReference type="CDD" id="cd01609">
    <property type="entry name" value="RNAP_beta'_N"/>
    <property type="match status" value="1"/>
</dbReference>
<dbReference type="InterPro" id="IPR007080">
    <property type="entry name" value="RNA_pol_Rpb1_1"/>
</dbReference>
<dbReference type="Proteomes" id="UP000095237">
    <property type="component" value="Unassembled WGS sequence"/>
</dbReference>
<dbReference type="GO" id="GO:0046872">
    <property type="term" value="F:metal ion binding"/>
    <property type="evidence" value="ECO:0007669"/>
    <property type="project" value="UniProtKB-KW"/>
</dbReference>
<evidence type="ECO:0000256" key="2">
    <source>
        <dbReference type="ARBA" id="ARBA00022679"/>
    </source>
</evidence>
<evidence type="ECO:0000256" key="1">
    <source>
        <dbReference type="ARBA" id="ARBA00022478"/>
    </source>
</evidence>
<keyword evidence="2 7" id="KW-0808">Transferase</keyword>
<dbReference type="Gene3D" id="1.10.132.30">
    <property type="match status" value="1"/>
</dbReference>
<dbReference type="Gene3D" id="4.10.860.120">
    <property type="entry name" value="RNA polymerase II, clamp domain"/>
    <property type="match status" value="1"/>
</dbReference>
<name>A0A1E5ILE9_ENDTX</name>
<dbReference type="InterPro" id="IPR006592">
    <property type="entry name" value="RNA_pol_N"/>
</dbReference>
<comment type="catalytic activity">
    <reaction evidence="6 7">
        <text>RNA(n) + a ribonucleoside 5'-triphosphate = RNA(n+1) + diphosphate</text>
        <dbReference type="Rhea" id="RHEA:21248"/>
        <dbReference type="Rhea" id="RHEA-COMP:14527"/>
        <dbReference type="Rhea" id="RHEA-COMP:17342"/>
        <dbReference type="ChEBI" id="CHEBI:33019"/>
        <dbReference type="ChEBI" id="CHEBI:61557"/>
        <dbReference type="ChEBI" id="CHEBI:140395"/>
        <dbReference type="EC" id="2.7.7.6"/>
    </reaction>
</comment>
<dbReference type="Pfam" id="PF00623">
    <property type="entry name" value="RNA_pol_Rpb1_2"/>
    <property type="match status" value="2"/>
</dbReference>
<dbReference type="InterPro" id="IPR007083">
    <property type="entry name" value="RNA_pol_Rpb1_4"/>
</dbReference>
<keyword evidence="1 7" id="KW-0240">DNA-directed RNA polymerase</keyword>
<dbReference type="Gene3D" id="2.40.40.20">
    <property type="match status" value="1"/>
</dbReference>
<reference evidence="9 10" key="1">
    <citation type="submission" date="2015-11" db="EMBL/GenBank/DDBJ databases">
        <title>Evidence for parallel genomic evolution in an endosymbiosis of termite gut flagellates.</title>
        <authorList>
            <person name="Zheng H."/>
        </authorList>
    </citation>
    <scope>NUCLEOTIDE SEQUENCE [LARGE SCALE GENOMIC DNA]</scope>
    <source>
        <strain evidence="9 10">CET450</strain>
    </source>
</reference>
<dbReference type="Gene3D" id="2.40.50.100">
    <property type="match status" value="3"/>
</dbReference>
<dbReference type="InterPro" id="IPR007081">
    <property type="entry name" value="RNA_pol_Rpb1_5"/>
</dbReference>
<keyword evidence="5 7" id="KW-0804">Transcription</keyword>
<feature type="non-terminal residue" evidence="9">
    <location>
        <position position="1494"/>
    </location>
</feature>
<dbReference type="GO" id="GO:0003677">
    <property type="term" value="F:DNA binding"/>
    <property type="evidence" value="ECO:0007669"/>
    <property type="project" value="InterPro"/>
</dbReference>
<accession>A0A1E5ILE9</accession>
<protein>
    <recommendedName>
        <fullName evidence="7">DNA-directed RNA polymerase subunit</fullName>
        <ecNumber evidence="7">2.7.7.6</ecNumber>
    </recommendedName>
</protein>
<dbReference type="SUPFAM" id="SSF64484">
    <property type="entry name" value="beta and beta-prime subunits of DNA dependent RNA-polymerase"/>
    <property type="match status" value="1"/>
</dbReference>
<dbReference type="PANTHER" id="PTHR19376">
    <property type="entry name" value="DNA-DIRECTED RNA POLYMERASE"/>
    <property type="match status" value="1"/>
</dbReference>
<evidence type="ECO:0000256" key="7">
    <source>
        <dbReference type="RuleBase" id="RU004279"/>
    </source>
</evidence>
<gene>
    <name evidence="9" type="ORF">ATZ36_16435</name>
</gene>
<dbReference type="Pfam" id="PF05000">
    <property type="entry name" value="RNA_pol_Rpb1_4"/>
    <property type="match status" value="1"/>
</dbReference>
<dbReference type="PANTHER" id="PTHR19376:SF54">
    <property type="entry name" value="DNA-DIRECTED RNA POLYMERASE SUBUNIT BETA"/>
    <property type="match status" value="1"/>
</dbReference>
<dbReference type="InterPro" id="IPR038120">
    <property type="entry name" value="Rpb1_funnel_sf"/>
</dbReference>
<keyword evidence="4" id="KW-0479">Metal-binding</keyword>
<dbReference type="EMBL" id="LNVX01000281">
    <property type="protein sequence ID" value="OEG70933.1"/>
    <property type="molecule type" value="Genomic_DNA"/>
</dbReference>
<dbReference type="InterPro" id="IPR007066">
    <property type="entry name" value="RNA_pol_Rpb1_3"/>
</dbReference>
<dbReference type="GO" id="GO:0003899">
    <property type="term" value="F:DNA-directed RNA polymerase activity"/>
    <property type="evidence" value="ECO:0007669"/>
    <property type="project" value="UniProtKB-EC"/>
</dbReference>
<keyword evidence="10" id="KW-1185">Reference proteome</keyword>
<dbReference type="SMART" id="SM00663">
    <property type="entry name" value="RPOLA_N"/>
    <property type="match status" value="1"/>
</dbReference>
<dbReference type="InterPro" id="IPR045867">
    <property type="entry name" value="DNA-dir_RpoC_beta_prime"/>
</dbReference>
<dbReference type="InterPro" id="IPR042102">
    <property type="entry name" value="RNA_pol_Rpb1_3_sf"/>
</dbReference>
<dbReference type="NCBIfam" id="TIGR02386">
    <property type="entry name" value="rpoC_TIGR"/>
    <property type="match status" value="1"/>
</dbReference>
<keyword evidence="3 7" id="KW-0548">Nucleotidyltransferase</keyword>
<organism evidence="9 10">
    <name type="scientific">Endomicrobium trichonymphae</name>
    <dbReference type="NCBI Taxonomy" id="1408204"/>
    <lineage>
        <taxon>Bacteria</taxon>
        <taxon>Pseudomonadati</taxon>
        <taxon>Elusimicrobiota</taxon>
        <taxon>Endomicrobiia</taxon>
        <taxon>Endomicrobiales</taxon>
        <taxon>Endomicrobiaceae</taxon>
        <taxon>Candidatus Endomicrobiellum</taxon>
    </lineage>
</organism>